<keyword evidence="1" id="KW-0175">Coiled coil</keyword>
<feature type="compositionally biased region" description="Pro residues" evidence="2">
    <location>
        <begin position="598"/>
        <end position="617"/>
    </location>
</feature>
<feature type="coiled-coil region" evidence="1">
    <location>
        <begin position="163"/>
        <end position="190"/>
    </location>
</feature>
<evidence type="ECO:0000256" key="1">
    <source>
        <dbReference type="SAM" id="Coils"/>
    </source>
</evidence>
<keyword evidence="4" id="KW-1185">Reference proteome</keyword>
<gene>
    <name evidence="3" type="ORF">P3T76_001947</name>
</gene>
<feature type="compositionally biased region" description="Polar residues" evidence="2">
    <location>
        <begin position="499"/>
        <end position="510"/>
    </location>
</feature>
<dbReference type="Proteomes" id="UP001259832">
    <property type="component" value="Unassembled WGS sequence"/>
</dbReference>
<feature type="coiled-coil region" evidence="1">
    <location>
        <begin position="325"/>
        <end position="352"/>
    </location>
</feature>
<evidence type="ECO:0000256" key="2">
    <source>
        <dbReference type="SAM" id="MobiDB-lite"/>
    </source>
</evidence>
<feature type="compositionally biased region" description="Low complexity" evidence="2">
    <location>
        <begin position="580"/>
        <end position="592"/>
    </location>
</feature>
<feature type="compositionally biased region" description="Basic and acidic residues" evidence="2">
    <location>
        <begin position="448"/>
        <end position="457"/>
    </location>
</feature>
<dbReference type="PANTHER" id="PTHR23159">
    <property type="entry name" value="CENTROSOMAL PROTEIN 2"/>
    <property type="match status" value="1"/>
</dbReference>
<feature type="region of interest" description="Disordered" evidence="2">
    <location>
        <begin position="448"/>
        <end position="618"/>
    </location>
</feature>
<accession>A0AAD9GWH4</accession>
<feature type="coiled-coil region" evidence="1">
    <location>
        <begin position="51"/>
        <end position="85"/>
    </location>
</feature>
<evidence type="ECO:0000313" key="3">
    <source>
        <dbReference type="EMBL" id="KAK1946394.1"/>
    </source>
</evidence>
<reference evidence="3" key="1">
    <citation type="submission" date="2023-08" db="EMBL/GenBank/DDBJ databases">
        <title>Reference Genome Resource for the Citrus Pathogen Phytophthora citrophthora.</title>
        <authorList>
            <person name="Moller H."/>
            <person name="Coetzee B."/>
            <person name="Rose L.J."/>
            <person name="Van Niekerk J.M."/>
        </authorList>
    </citation>
    <scope>NUCLEOTIDE SEQUENCE</scope>
    <source>
        <strain evidence="3">STE-U-9442</strain>
    </source>
</reference>
<sequence>MHETLGRDRDHLDETVRRLRSEIEAMEHFQDDQAEEILRSGTGTASGGTVIAALQGQRSQHTAEHQDSEQQLARIQARLDAALEDRDNRLAELREAGEADIELQQKLHDRERELAEVRHDLTLAQNSLVRWQRADPPGSSVAASAQGNPAPASTEEARLRLDLTRAQGELLTAKAEIAYLEREAEDRKAELARALLAQEDVSEPGSFVPASDAVANAAASSSLEQDLADALGNLEIVQHNRDQLSVKCRTAVAQRDQTIADRDQARLDRDQAVRDLHRVTADRGRVQTNLATATQDRQVALTERDTARAAREATARELVLLQQQNTVLQQAHRELDADYAEAEQQLHHAEDSSAQLSTWISDRRVARTAKRLRSASTSPAIPPPARKRPARSQSVPLFTDPPPVGPLDQSRPLYPRFCSLLQAVPPLVRKRRALCRCWWIRSPGRPGGRDLVLRPRIEGGPQGSGRPAGAQSAAGTTRPSDDPAHMFGTPPDYEESHDNSGGTSQENGGSASPDAESERFDGNEEEESEEEESEGEEESEDDEALRAARQRSISSARRESGQVPKGRSSTVGGSRGHPGAGSPDGSSPSSSGSRHDSPPPTPPRGGPPPHGLRPPLFPVTSFIPGYDRLRNFAAADVEPWDLQVMGQYSIVGLIANTLAKRLLISTDWLFPSRIQAGPAPTPGTEYLNELITGPNVLDLMAREPWNELRNPGPLTFDLALHVREGTPLAAVAATYRVLMERHLQAFWEATHNLDITASMQAADLTLQQYYAARKSRRGRASSAWRQFLASFPTMMRDQWFGLDLLLDPFFLHLPVPTVDVVRWYPGVVSRRSNLSDPTLNLAEPADLIEALLECDEEEPWRNQYRNNPADHPAHQIPHLAGKFDPRPGTPSP</sequence>
<dbReference type="PANTHER" id="PTHR23159:SF60">
    <property type="entry name" value="SPINDLE ASSEMBLY ABNORMAL PROTEIN 4"/>
    <property type="match status" value="1"/>
</dbReference>
<feature type="region of interest" description="Disordered" evidence="2">
    <location>
        <begin position="862"/>
        <end position="892"/>
    </location>
</feature>
<proteinExistence type="predicted"/>
<feature type="compositionally biased region" description="Acidic residues" evidence="2">
    <location>
        <begin position="523"/>
        <end position="543"/>
    </location>
</feature>
<organism evidence="3 4">
    <name type="scientific">Phytophthora citrophthora</name>
    <dbReference type="NCBI Taxonomy" id="4793"/>
    <lineage>
        <taxon>Eukaryota</taxon>
        <taxon>Sar</taxon>
        <taxon>Stramenopiles</taxon>
        <taxon>Oomycota</taxon>
        <taxon>Peronosporomycetes</taxon>
        <taxon>Peronosporales</taxon>
        <taxon>Peronosporaceae</taxon>
        <taxon>Phytophthora</taxon>
    </lineage>
</organism>
<evidence type="ECO:0000313" key="4">
    <source>
        <dbReference type="Proteomes" id="UP001259832"/>
    </source>
</evidence>
<name>A0AAD9GWH4_9STRA</name>
<dbReference type="AlphaFoldDB" id="A0AAD9GWH4"/>
<feature type="region of interest" description="Disordered" evidence="2">
    <location>
        <begin position="134"/>
        <end position="155"/>
    </location>
</feature>
<feature type="region of interest" description="Disordered" evidence="2">
    <location>
        <begin position="370"/>
        <end position="407"/>
    </location>
</feature>
<protein>
    <submittedName>
        <fullName evidence="3">Uncharacterized protein</fullName>
    </submittedName>
</protein>
<dbReference type="EMBL" id="JASMQC010000003">
    <property type="protein sequence ID" value="KAK1946394.1"/>
    <property type="molecule type" value="Genomic_DNA"/>
</dbReference>
<comment type="caution">
    <text evidence="3">The sequence shown here is derived from an EMBL/GenBank/DDBJ whole genome shotgun (WGS) entry which is preliminary data.</text>
</comment>